<name>A0AAD8CAR7_BIOPF</name>
<comment type="caution">
    <text evidence="2">The sequence shown here is derived from an EMBL/GenBank/DDBJ whole genome shotgun (WGS) entry which is preliminary data.</text>
</comment>
<evidence type="ECO:0000313" key="2">
    <source>
        <dbReference type="EMBL" id="KAK0069496.1"/>
    </source>
</evidence>
<keyword evidence="3" id="KW-1185">Reference proteome</keyword>
<proteinExistence type="predicted"/>
<keyword evidence="1" id="KW-0175">Coiled coil</keyword>
<gene>
    <name evidence="2" type="ORF">Bpfe_000673</name>
</gene>
<dbReference type="Proteomes" id="UP001233172">
    <property type="component" value="Unassembled WGS sequence"/>
</dbReference>
<reference evidence="2" key="2">
    <citation type="submission" date="2023-04" db="EMBL/GenBank/DDBJ databases">
        <authorList>
            <person name="Bu L."/>
            <person name="Lu L."/>
            <person name="Laidemitt M.R."/>
            <person name="Zhang S.M."/>
            <person name="Mutuku M."/>
            <person name="Mkoji G."/>
            <person name="Steinauer M."/>
            <person name="Loker E.S."/>
        </authorList>
    </citation>
    <scope>NUCLEOTIDE SEQUENCE</scope>
    <source>
        <strain evidence="2">KasaAsao</strain>
        <tissue evidence="2">Whole Snail</tissue>
    </source>
</reference>
<dbReference type="AlphaFoldDB" id="A0AAD8CAR7"/>
<dbReference type="Gene3D" id="1.10.287.1490">
    <property type="match status" value="1"/>
</dbReference>
<accession>A0AAD8CAR7</accession>
<feature type="coiled-coil region" evidence="1">
    <location>
        <begin position="58"/>
        <end position="126"/>
    </location>
</feature>
<evidence type="ECO:0000256" key="1">
    <source>
        <dbReference type="SAM" id="Coils"/>
    </source>
</evidence>
<protein>
    <submittedName>
        <fullName evidence="2">Vimentin-type intermediate filament-associated coiled-coil protein</fullName>
    </submittedName>
</protein>
<reference evidence="2" key="1">
    <citation type="journal article" date="2023" name="PLoS Negl. Trop. Dis.">
        <title>A genome sequence for Biomphalaria pfeifferi, the major vector snail for the human-infecting parasite Schistosoma mansoni.</title>
        <authorList>
            <person name="Bu L."/>
            <person name="Lu L."/>
            <person name="Laidemitt M.R."/>
            <person name="Zhang S.M."/>
            <person name="Mutuku M."/>
            <person name="Mkoji G."/>
            <person name="Steinauer M."/>
            <person name="Loker E.S."/>
        </authorList>
    </citation>
    <scope>NUCLEOTIDE SEQUENCE</scope>
    <source>
        <strain evidence="2">KasaAsao</strain>
    </source>
</reference>
<dbReference type="EMBL" id="JASAOG010000002">
    <property type="protein sequence ID" value="KAK0069496.1"/>
    <property type="molecule type" value="Genomic_DNA"/>
</dbReference>
<sequence length="192" mass="22107">MMIPRTSIDEANRHLQQLHHRVNGLEKTVHEQHENLLAKDKLLQHKISELSSAKDKEIEILINKLQASERTVSVLQEELERKNHHILALQHSHAKLRRLLNFKDDVQDLLKTMEDAEENLVVEEGDTDGLLSFYQRSSDGAGNFAVTGISKKYRKKRLIRPVNHPENPINVEQITQSDVEDVPNLGGKEFYL</sequence>
<organism evidence="2 3">
    <name type="scientific">Biomphalaria pfeifferi</name>
    <name type="common">Bloodfluke planorb</name>
    <name type="synonym">Freshwater snail</name>
    <dbReference type="NCBI Taxonomy" id="112525"/>
    <lineage>
        <taxon>Eukaryota</taxon>
        <taxon>Metazoa</taxon>
        <taxon>Spiralia</taxon>
        <taxon>Lophotrochozoa</taxon>
        <taxon>Mollusca</taxon>
        <taxon>Gastropoda</taxon>
        <taxon>Heterobranchia</taxon>
        <taxon>Euthyneura</taxon>
        <taxon>Panpulmonata</taxon>
        <taxon>Hygrophila</taxon>
        <taxon>Lymnaeoidea</taxon>
        <taxon>Planorbidae</taxon>
        <taxon>Biomphalaria</taxon>
    </lineage>
</organism>
<evidence type="ECO:0000313" key="3">
    <source>
        <dbReference type="Proteomes" id="UP001233172"/>
    </source>
</evidence>